<keyword evidence="2" id="KW-0645">Protease</keyword>
<dbReference type="PROSITE" id="PS51935">
    <property type="entry name" value="NLPC_P60"/>
    <property type="match status" value="1"/>
</dbReference>
<dbReference type="InterPro" id="IPR000064">
    <property type="entry name" value="NLP_P60_dom"/>
</dbReference>
<dbReference type="PANTHER" id="PTHR47053">
    <property type="entry name" value="MUREIN DD-ENDOPEPTIDASE MEPH-RELATED"/>
    <property type="match status" value="1"/>
</dbReference>
<name>A0A5C0SG25_CRATE</name>
<dbReference type="Pfam" id="PF08239">
    <property type="entry name" value="SH3_3"/>
    <property type="match status" value="3"/>
</dbReference>
<dbReference type="PROSITE" id="PS51781">
    <property type="entry name" value="SH3B"/>
    <property type="match status" value="3"/>
</dbReference>
<reference evidence="7 8" key="1">
    <citation type="submission" date="2019-07" db="EMBL/GenBank/DDBJ databases">
        <title>Complete genome of Crassaminicella thermophila SY095.</title>
        <authorList>
            <person name="Li X."/>
        </authorList>
    </citation>
    <scope>NUCLEOTIDE SEQUENCE [LARGE SCALE GENOMIC DNA]</scope>
    <source>
        <strain evidence="7 8">SY095</strain>
    </source>
</reference>
<evidence type="ECO:0000256" key="1">
    <source>
        <dbReference type="ARBA" id="ARBA00007074"/>
    </source>
</evidence>
<keyword evidence="4" id="KW-0788">Thiol protease</keyword>
<dbReference type="GO" id="GO:0006508">
    <property type="term" value="P:proteolysis"/>
    <property type="evidence" value="ECO:0007669"/>
    <property type="project" value="UniProtKB-KW"/>
</dbReference>
<dbReference type="RefSeq" id="WP_148809479.1">
    <property type="nucleotide sequence ID" value="NZ_CP042243.1"/>
</dbReference>
<feature type="domain" description="SH3b" evidence="5">
    <location>
        <begin position="99"/>
        <end position="162"/>
    </location>
</feature>
<dbReference type="AlphaFoldDB" id="A0A5C0SG25"/>
<keyword evidence="8" id="KW-1185">Reference proteome</keyword>
<evidence type="ECO:0000259" key="5">
    <source>
        <dbReference type="PROSITE" id="PS51781"/>
    </source>
</evidence>
<feature type="domain" description="SH3b" evidence="5">
    <location>
        <begin position="164"/>
        <end position="227"/>
    </location>
</feature>
<evidence type="ECO:0000256" key="3">
    <source>
        <dbReference type="ARBA" id="ARBA00022801"/>
    </source>
</evidence>
<evidence type="ECO:0000313" key="8">
    <source>
        <dbReference type="Proteomes" id="UP000324646"/>
    </source>
</evidence>
<dbReference type="PANTHER" id="PTHR47053:SF1">
    <property type="entry name" value="MUREIN DD-ENDOPEPTIDASE MEPH-RELATED"/>
    <property type="match status" value="1"/>
</dbReference>
<dbReference type="InterPro" id="IPR038765">
    <property type="entry name" value="Papain-like_cys_pep_sf"/>
</dbReference>
<keyword evidence="3" id="KW-0378">Hydrolase</keyword>
<dbReference type="Gene3D" id="2.30.30.40">
    <property type="entry name" value="SH3 Domains"/>
    <property type="match status" value="3"/>
</dbReference>
<dbReference type="InterPro" id="IPR051202">
    <property type="entry name" value="Peptidase_C40"/>
</dbReference>
<dbReference type="SMART" id="SM00287">
    <property type="entry name" value="SH3b"/>
    <property type="match status" value="3"/>
</dbReference>
<accession>A0A5C0SG25</accession>
<dbReference type="Gene3D" id="3.90.1720.10">
    <property type="entry name" value="endopeptidase domain like (from Nostoc punctiforme)"/>
    <property type="match status" value="1"/>
</dbReference>
<feature type="domain" description="NlpC/P60" evidence="6">
    <location>
        <begin position="239"/>
        <end position="366"/>
    </location>
</feature>
<dbReference type="OrthoDB" id="9808890at2"/>
<dbReference type="KEGG" id="crs:FQB35_07995"/>
<evidence type="ECO:0000256" key="2">
    <source>
        <dbReference type="ARBA" id="ARBA00022670"/>
    </source>
</evidence>
<evidence type="ECO:0000259" key="6">
    <source>
        <dbReference type="PROSITE" id="PS51935"/>
    </source>
</evidence>
<protein>
    <submittedName>
        <fullName evidence="7">SH3 domain-containing protein</fullName>
    </submittedName>
</protein>
<sequence>MIKFFKRTFTIVIFCVCVLGIFTFAYGEDAVKGVVIANDVNVRKEPKIESMVLNTLKLGDYVHIVNNNGEWYAVALNNKEIGWVHNQLIAIIDNEKELIKKGIVNVDCLNVREQPCINSDIIKKLPVKFEVTVFEKNANWYHIIFDDGSKGWVYSDYITIKPNYKKAKITASNVNLRRSPSDNGGIITTLPLDTYVKVKNYKNGWYNVITQNNKTGWIYKDYVKILLNNKPISRSMNRSSLGIKVVTIAKNLLGKKYVYGASGPNRFDCSGFTSYVYHNIGIKIPRTSSNQVRIGKKVSKSDLRAGDLVFFDTNGVNNGKISHVGIYIGNGQFIHASSGKKAKKVVISDLTEGYYKRTYVTARRVL</sequence>
<dbReference type="Pfam" id="PF00877">
    <property type="entry name" value="NLPC_P60"/>
    <property type="match status" value="1"/>
</dbReference>
<evidence type="ECO:0000256" key="4">
    <source>
        <dbReference type="ARBA" id="ARBA00022807"/>
    </source>
</evidence>
<comment type="similarity">
    <text evidence="1">Belongs to the peptidase C40 family.</text>
</comment>
<feature type="domain" description="SH3b" evidence="5">
    <location>
        <begin position="30"/>
        <end position="93"/>
    </location>
</feature>
<dbReference type="InterPro" id="IPR003646">
    <property type="entry name" value="SH3-like_bac-type"/>
</dbReference>
<evidence type="ECO:0000313" key="7">
    <source>
        <dbReference type="EMBL" id="QEK12324.1"/>
    </source>
</evidence>
<dbReference type="SUPFAM" id="SSF54001">
    <property type="entry name" value="Cysteine proteinases"/>
    <property type="match status" value="1"/>
</dbReference>
<dbReference type="EMBL" id="CP042243">
    <property type="protein sequence ID" value="QEK12324.1"/>
    <property type="molecule type" value="Genomic_DNA"/>
</dbReference>
<organism evidence="7 8">
    <name type="scientific">Crassaminicella thermophila</name>
    <dbReference type="NCBI Taxonomy" id="2599308"/>
    <lineage>
        <taxon>Bacteria</taxon>
        <taxon>Bacillati</taxon>
        <taxon>Bacillota</taxon>
        <taxon>Clostridia</taxon>
        <taxon>Eubacteriales</taxon>
        <taxon>Clostridiaceae</taxon>
        <taxon>Crassaminicella</taxon>
    </lineage>
</organism>
<dbReference type="Proteomes" id="UP000324646">
    <property type="component" value="Chromosome"/>
</dbReference>
<dbReference type="GO" id="GO:0008234">
    <property type="term" value="F:cysteine-type peptidase activity"/>
    <property type="evidence" value="ECO:0007669"/>
    <property type="project" value="UniProtKB-KW"/>
</dbReference>
<gene>
    <name evidence="7" type="ORF">FQB35_07995</name>
</gene>
<proteinExistence type="inferred from homology"/>